<organism evidence="2 3">
    <name type="scientific">Nephila pilipes</name>
    <name type="common">Giant wood spider</name>
    <name type="synonym">Nephila maculata</name>
    <dbReference type="NCBI Taxonomy" id="299642"/>
    <lineage>
        <taxon>Eukaryota</taxon>
        <taxon>Metazoa</taxon>
        <taxon>Ecdysozoa</taxon>
        <taxon>Arthropoda</taxon>
        <taxon>Chelicerata</taxon>
        <taxon>Arachnida</taxon>
        <taxon>Araneae</taxon>
        <taxon>Araneomorphae</taxon>
        <taxon>Entelegynae</taxon>
        <taxon>Araneoidea</taxon>
        <taxon>Nephilidae</taxon>
        <taxon>Nephila</taxon>
    </lineage>
</organism>
<evidence type="ECO:0000313" key="3">
    <source>
        <dbReference type="Proteomes" id="UP000887013"/>
    </source>
</evidence>
<feature type="transmembrane region" description="Helical" evidence="1">
    <location>
        <begin position="74"/>
        <end position="98"/>
    </location>
</feature>
<dbReference type="AlphaFoldDB" id="A0A8X6K1J3"/>
<gene>
    <name evidence="2" type="ORF">NPIL_495361</name>
</gene>
<evidence type="ECO:0000256" key="1">
    <source>
        <dbReference type="SAM" id="Phobius"/>
    </source>
</evidence>
<feature type="non-terminal residue" evidence="2">
    <location>
        <position position="1"/>
    </location>
</feature>
<dbReference type="OrthoDB" id="5975505at2759"/>
<proteinExistence type="predicted"/>
<dbReference type="Proteomes" id="UP000887013">
    <property type="component" value="Unassembled WGS sequence"/>
</dbReference>
<dbReference type="SUPFAM" id="SSF81321">
    <property type="entry name" value="Family A G protein-coupled receptor-like"/>
    <property type="match status" value="1"/>
</dbReference>
<keyword evidence="3" id="KW-1185">Reference proteome</keyword>
<comment type="caution">
    <text evidence="2">The sequence shown here is derived from an EMBL/GenBank/DDBJ whole genome shotgun (WGS) entry which is preliminary data.</text>
</comment>
<reference evidence="2" key="1">
    <citation type="submission" date="2020-08" db="EMBL/GenBank/DDBJ databases">
        <title>Multicomponent nature underlies the extraordinary mechanical properties of spider dragline silk.</title>
        <authorList>
            <person name="Kono N."/>
            <person name="Nakamura H."/>
            <person name="Mori M."/>
            <person name="Yoshida Y."/>
            <person name="Ohtoshi R."/>
            <person name="Malay A.D."/>
            <person name="Moran D.A.P."/>
            <person name="Tomita M."/>
            <person name="Numata K."/>
            <person name="Arakawa K."/>
        </authorList>
    </citation>
    <scope>NUCLEOTIDE SEQUENCE</scope>
</reference>
<keyword evidence="1" id="KW-0472">Membrane</keyword>
<dbReference type="Gene3D" id="1.20.1070.10">
    <property type="entry name" value="Rhodopsin 7-helix transmembrane proteins"/>
    <property type="match status" value="1"/>
</dbReference>
<dbReference type="EMBL" id="BMAW01046337">
    <property type="protein sequence ID" value="GFS54884.1"/>
    <property type="molecule type" value="Genomic_DNA"/>
</dbReference>
<name>A0A8X6K1J3_NEPPI</name>
<protein>
    <submittedName>
        <fullName evidence="2">Uncharacterized protein</fullName>
    </submittedName>
</protein>
<keyword evidence="1" id="KW-1133">Transmembrane helix</keyword>
<sequence>MSTAAMRHDSSFEFRNMISLLHLVVYDLWDEEARSINDEAIRRIILIPCVGRWVTCDDDWDPLTESYDETLTQLYYTFTTITLFFLPAAVMIVFYLIVVCRLHGLQVPGETKSNVYQHSKKK</sequence>
<evidence type="ECO:0000313" key="2">
    <source>
        <dbReference type="EMBL" id="GFS54884.1"/>
    </source>
</evidence>
<accession>A0A8X6K1J3</accession>
<keyword evidence="1" id="KW-0812">Transmembrane</keyword>